<keyword evidence="5" id="KW-0949">S-adenosyl-L-methionine</keyword>
<dbReference type="SUPFAM" id="SSF82199">
    <property type="entry name" value="SET domain"/>
    <property type="match status" value="1"/>
</dbReference>
<dbReference type="InterPro" id="IPR001214">
    <property type="entry name" value="SET_dom"/>
</dbReference>
<dbReference type="GO" id="GO:0005694">
    <property type="term" value="C:chromosome"/>
    <property type="evidence" value="ECO:0007669"/>
    <property type="project" value="UniProtKB-SubCell"/>
</dbReference>
<feature type="compositionally biased region" description="Polar residues" evidence="8">
    <location>
        <begin position="154"/>
        <end position="176"/>
    </location>
</feature>
<accession>A0A1C1CN00</accession>
<dbReference type="Pfam" id="PF00856">
    <property type="entry name" value="SET"/>
    <property type="match status" value="1"/>
</dbReference>
<evidence type="ECO:0000259" key="10">
    <source>
        <dbReference type="PROSITE" id="PS50867"/>
    </source>
</evidence>
<dbReference type="EMBL" id="LGRB01000010">
    <property type="protein sequence ID" value="OCT49831.1"/>
    <property type="molecule type" value="Genomic_DNA"/>
</dbReference>
<dbReference type="InterPro" id="IPR046341">
    <property type="entry name" value="SET_dom_sf"/>
</dbReference>
<feature type="compositionally biased region" description="Polar residues" evidence="8">
    <location>
        <begin position="37"/>
        <end position="57"/>
    </location>
</feature>
<dbReference type="STRING" id="86049.A0A1C1CN00"/>
<dbReference type="VEuPathDB" id="FungiDB:CLCR_06699"/>
<keyword evidence="4 12" id="KW-0808">Transferase</keyword>
<evidence type="ECO:0000256" key="5">
    <source>
        <dbReference type="ARBA" id="ARBA00022691"/>
    </source>
</evidence>
<keyword evidence="6" id="KW-0479">Metal-binding</keyword>
<feature type="domain" description="SET" evidence="9">
    <location>
        <begin position="480"/>
        <end position="607"/>
    </location>
</feature>
<evidence type="ECO:0000256" key="3">
    <source>
        <dbReference type="ARBA" id="ARBA00022603"/>
    </source>
</evidence>
<feature type="compositionally biased region" description="Basic and acidic residues" evidence="8">
    <location>
        <begin position="220"/>
        <end position="230"/>
    </location>
</feature>
<name>A0A1C1CN00_9EURO</name>
<dbReference type="OrthoDB" id="308383at2759"/>
<keyword evidence="7" id="KW-0862">Zinc</keyword>
<reference evidence="13" key="1">
    <citation type="submission" date="2015-07" db="EMBL/GenBank/DDBJ databases">
        <authorList>
            <person name="Teixeira M.M."/>
            <person name="Souza R.C."/>
            <person name="Almeida L.G."/>
            <person name="Vicente V.A."/>
            <person name="de Hoog S."/>
            <person name="Bocca A.L."/>
            <person name="de Almeida S.R."/>
            <person name="Vasconcelos A.T."/>
            <person name="Felipe M.S."/>
        </authorList>
    </citation>
    <scope>NUCLEOTIDE SEQUENCE [LARGE SCALE GENOMIC DNA]</scope>
    <source>
        <strain evidence="13">KSF</strain>
    </source>
</reference>
<gene>
    <name evidence="12" type="ORF">CLCR_06699</name>
</gene>
<feature type="compositionally biased region" description="Polar residues" evidence="8">
    <location>
        <begin position="116"/>
        <end position="128"/>
    </location>
</feature>
<dbReference type="InterPro" id="IPR007728">
    <property type="entry name" value="Pre-SET_dom"/>
</dbReference>
<dbReference type="InterPro" id="IPR050973">
    <property type="entry name" value="H3K9_Histone-Lys_N-MTase"/>
</dbReference>
<dbReference type="eggNOG" id="KOG1082">
    <property type="taxonomic scope" value="Eukaryota"/>
</dbReference>
<dbReference type="PROSITE" id="PS50868">
    <property type="entry name" value="POST_SET"/>
    <property type="match status" value="1"/>
</dbReference>
<evidence type="ECO:0000256" key="2">
    <source>
        <dbReference type="ARBA" id="ARBA00022454"/>
    </source>
</evidence>
<sequence>MAVAGPVMPAKRRLEETEDDHSTSFAPPSKRHKSRTPAENGTRSTSRSRANPENAKTNRLPAPGSRVARPDRSLFTAVRMKLNGNTARVSSRSAVDVLDFTGDSSPSPSRSRSSSALPTRNTKTSATGRSPLFDKVQQVRQSNNYRSPFFGPVQNGSQWRHGNGSHSKLSSGTLSNGMAVDRKSEGGDRQRSVQKPHNFIHSPSSSTDKSIRSSDVTVEVPRKTTPDRHRPSQQSHIVVEINTSPGNILKHSQGPPPQSRVERDAARKRLFKQLKHSTQLVQENPAMVEQYFGQTGYSKAFSVEDKEEQAFMQRAASKKKRRVNRSDIQLEVESLTQSVEGLRLNTKLIHPSRTARDILTSRFDEQVRPPLTFFNDVDDKRLHGKFQFIDRYILGEKVRPAPASTNRGCECTDCSLSPCICFTKNRTYSRRPDGIVVLSDECIEREMEPQGPHYEITECNEVCSCGPDCLNRVVSKGRTVPLEIFQTQKCGFGVRSSQAIVKGQFIELYLGEVLTEAELARREEAENDDDPAYIYSLDWFSPLSNNTTYHVDGKYFGSAMRFVNHSCKPNARGFTVQTHKEDRKLYYLAFFAIRDIPAGTEIRIDYHGAGASEMPSQEEVDPQSLAAYGQDSDDLTKCQCGEKNCRGILWTPGVKARRRRRKGQ</sequence>
<evidence type="ECO:0000259" key="11">
    <source>
        <dbReference type="PROSITE" id="PS50868"/>
    </source>
</evidence>
<dbReference type="PANTHER" id="PTHR46223:SF3">
    <property type="entry name" value="HISTONE-LYSINE N-METHYLTRANSFERASE SET-23"/>
    <property type="match status" value="1"/>
</dbReference>
<proteinExistence type="predicted"/>
<feature type="region of interest" description="Disordered" evidence="8">
    <location>
        <begin position="1"/>
        <end position="72"/>
    </location>
</feature>
<keyword evidence="13" id="KW-1185">Reference proteome</keyword>
<evidence type="ECO:0000256" key="7">
    <source>
        <dbReference type="ARBA" id="ARBA00022833"/>
    </source>
</evidence>
<evidence type="ECO:0000313" key="13">
    <source>
        <dbReference type="Proteomes" id="UP000094526"/>
    </source>
</evidence>
<evidence type="ECO:0000313" key="12">
    <source>
        <dbReference type="EMBL" id="OCT49831.1"/>
    </source>
</evidence>
<evidence type="ECO:0000256" key="1">
    <source>
        <dbReference type="ARBA" id="ARBA00004286"/>
    </source>
</evidence>
<dbReference type="GO" id="GO:0042054">
    <property type="term" value="F:histone methyltransferase activity"/>
    <property type="evidence" value="ECO:0007669"/>
    <property type="project" value="InterPro"/>
</dbReference>
<feature type="domain" description="Post-SET" evidence="11">
    <location>
        <begin position="634"/>
        <end position="650"/>
    </location>
</feature>
<protein>
    <submittedName>
        <fullName evidence="12">Histone-lysine N-methyltransferase SUV39H</fullName>
    </submittedName>
</protein>
<evidence type="ECO:0000256" key="8">
    <source>
        <dbReference type="SAM" id="MobiDB-lite"/>
    </source>
</evidence>
<dbReference type="Gene3D" id="2.170.270.10">
    <property type="entry name" value="SET domain"/>
    <property type="match status" value="1"/>
</dbReference>
<evidence type="ECO:0000259" key="9">
    <source>
        <dbReference type="PROSITE" id="PS50280"/>
    </source>
</evidence>
<organism evidence="12 13">
    <name type="scientific">Cladophialophora carrionii</name>
    <dbReference type="NCBI Taxonomy" id="86049"/>
    <lineage>
        <taxon>Eukaryota</taxon>
        <taxon>Fungi</taxon>
        <taxon>Dikarya</taxon>
        <taxon>Ascomycota</taxon>
        <taxon>Pezizomycotina</taxon>
        <taxon>Eurotiomycetes</taxon>
        <taxon>Chaetothyriomycetidae</taxon>
        <taxon>Chaetothyriales</taxon>
        <taxon>Herpotrichiellaceae</taxon>
        <taxon>Cladophialophora</taxon>
    </lineage>
</organism>
<dbReference type="GO" id="GO:0005634">
    <property type="term" value="C:nucleus"/>
    <property type="evidence" value="ECO:0007669"/>
    <property type="project" value="InterPro"/>
</dbReference>
<dbReference type="VEuPathDB" id="FungiDB:G647_08754"/>
<dbReference type="SMART" id="SM00317">
    <property type="entry name" value="SET"/>
    <property type="match status" value="1"/>
</dbReference>
<keyword evidence="3 12" id="KW-0489">Methyltransferase</keyword>
<dbReference type="SMART" id="SM00468">
    <property type="entry name" value="PreSET"/>
    <property type="match status" value="1"/>
</dbReference>
<dbReference type="Proteomes" id="UP000094526">
    <property type="component" value="Unassembled WGS sequence"/>
</dbReference>
<feature type="compositionally biased region" description="Basic and acidic residues" evidence="8">
    <location>
        <begin position="180"/>
        <end position="191"/>
    </location>
</feature>
<dbReference type="PROSITE" id="PS50867">
    <property type="entry name" value="PRE_SET"/>
    <property type="match status" value="1"/>
</dbReference>
<keyword evidence="2" id="KW-0158">Chromosome</keyword>
<dbReference type="Pfam" id="PF05033">
    <property type="entry name" value="Pre-SET"/>
    <property type="match status" value="1"/>
</dbReference>
<feature type="domain" description="Pre-SET" evidence="10">
    <location>
        <begin position="407"/>
        <end position="477"/>
    </location>
</feature>
<dbReference type="PROSITE" id="PS50280">
    <property type="entry name" value="SET"/>
    <property type="match status" value="1"/>
</dbReference>
<feature type="region of interest" description="Disordered" evidence="8">
    <location>
        <begin position="99"/>
        <end position="236"/>
    </location>
</feature>
<evidence type="ECO:0000256" key="4">
    <source>
        <dbReference type="ARBA" id="ARBA00022679"/>
    </source>
</evidence>
<comment type="subcellular location">
    <subcellularLocation>
        <location evidence="1">Chromosome</location>
    </subcellularLocation>
</comment>
<dbReference type="GO" id="GO:0032259">
    <property type="term" value="P:methylation"/>
    <property type="evidence" value="ECO:0007669"/>
    <property type="project" value="UniProtKB-KW"/>
</dbReference>
<dbReference type="AlphaFoldDB" id="A0A1C1CN00"/>
<evidence type="ECO:0000256" key="6">
    <source>
        <dbReference type="ARBA" id="ARBA00022723"/>
    </source>
</evidence>
<comment type="caution">
    <text evidence="12">The sequence shown here is derived from an EMBL/GenBank/DDBJ whole genome shotgun (WGS) entry which is preliminary data.</text>
</comment>
<feature type="compositionally biased region" description="Low complexity" evidence="8">
    <location>
        <begin position="104"/>
        <end position="115"/>
    </location>
</feature>
<dbReference type="PANTHER" id="PTHR46223">
    <property type="entry name" value="HISTONE-LYSINE N-METHYLTRANSFERASE SUV39H"/>
    <property type="match status" value="1"/>
</dbReference>
<dbReference type="InterPro" id="IPR003616">
    <property type="entry name" value="Post-SET_dom"/>
</dbReference>
<dbReference type="GO" id="GO:0008270">
    <property type="term" value="F:zinc ion binding"/>
    <property type="evidence" value="ECO:0007669"/>
    <property type="project" value="InterPro"/>
</dbReference>